<accession>A0AAV7T4K7</accession>
<protein>
    <submittedName>
        <fullName evidence="1">Uncharacterized protein</fullName>
    </submittedName>
</protein>
<evidence type="ECO:0000313" key="2">
    <source>
        <dbReference type="Proteomes" id="UP001066276"/>
    </source>
</evidence>
<keyword evidence="2" id="KW-1185">Reference proteome</keyword>
<proteinExistence type="predicted"/>
<name>A0AAV7T4K7_PLEWA</name>
<dbReference type="EMBL" id="JANPWB010000007">
    <property type="protein sequence ID" value="KAJ1171388.1"/>
    <property type="molecule type" value="Genomic_DNA"/>
</dbReference>
<gene>
    <name evidence="1" type="ORF">NDU88_003251</name>
</gene>
<organism evidence="1 2">
    <name type="scientific">Pleurodeles waltl</name>
    <name type="common">Iberian ribbed newt</name>
    <dbReference type="NCBI Taxonomy" id="8319"/>
    <lineage>
        <taxon>Eukaryota</taxon>
        <taxon>Metazoa</taxon>
        <taxon>Chordata</taxon>
        <taxon>Craniata</taxon>
        <taxon>Vertebrata</taxon>
        <taxon>Euteleostomi</taxon>
        <taxon>Amphibia</taxon>
        <taxon>Batrachia</taxon>
        <taxon>Caudata</taxon>
        <taxon>Salamandroidea</taxon>
        <taxon>Salamandridae</taxon>
        <taxon>Pleurodelinae</taxon>
        <taxon>Pleurodeles</taxon>
    </lineage>
</organism>
<dbReference type="AlphaFoldDB" id="A0AAV7T4K7"/>
<comment type="caution">
    <text evidence="1">The sequence shown here is derived from an EMBL/GenBank/DDBJ whole genome shotgun (WGS) entry which is preliminary data.</text>
</comment>
<reference evidence="1" key="1">
    <citation type="journal article" date="2022" name="bioRxiv">
        <title>Sequencing and chromosome-scale assembly of the giantPleurodeles waltlgenome.</title>
        <authorList>
            <person name="Brown T."/>
            <person name="Elewa A."/>
            <person name="Iarovenko S."/>
            <person name="Subramanian E."/>
            <person name="Araus A.J."/>
            <person name="Petzold A."/>
            <person name="Susuki M."/>
            <person name="Suzuki K.-i.T."/>
            <person name="Hayashi T."/>
            <person name="Toyoda A."/>
            <person name="Oliveira C."/>
            <person name="Osipova E."/>
            <person name="Leigh N.D."/>
            <person name="Simon A."/>
            <person name="Yun M.H."/>
        </authorList>
    </citation>
    <scope>NUCLEOTIDE SEQUENCE</scope>
    <source>
        <strain evidence="1">20211129_DDA</strain>
        <tissue evidence="1">Liver</tissue>
    </source>
</reference>
<evidence type="ECO:0000313" key="1">
    <source>
        <dbReference type="EMBL" id="KAJ1171388.1"/>
    </source>
</evidence>
<dbReference type="Proteomes" id="UP001066276">
    <property type="component" value="Chromosome 4_1"/>
</dbReference>
<sequence length="152" mass="16971">MCHHKDAVVHISSPLFCIIFRSGQVIFMCQHISPFAPPVAANQALMALRQTYYNLCAIWEVIEGKKAILPSESNTTVLSAEEQCWKEEIRLSVLGMLFVLLLSDSPTFARVLVLCSFTLGAADFVLPHVGVGSVAWRDIQMFLVFRVQECLV</sequence>